<dbReference type="AlphaFoldDB" id="A0A8E2DKE4"/>
<dbReference type="Pfam" id="PF07823">
    <property type="entry name" value="CPDase"/>
    <property type="match status" value="1"/>
</dbReference>
<feature type="non-terminal residue" evidence="2">
    <location>
        <position position="719"/>
    </location>
</feature>
<dbReference type="InterPro" id="IPR009097">
    <property type="entry name" value="Cyclic_Pdiesterase"/>
</dbReference>
<dbReference type="Proteomes" id="UP000250043">
    <property type="component" value="Unassembled WGS sequence"/>
</dbReference>
<proteinExistence type="predicted"/>
<accession>A0A8E2DKE4</accession>
<dbReference type="GO" id="GO:0009187">
    <property type="term" value="P:cyclic nucleotide metabolic process"/>
    <property type="evidence" value="ECO:0007669"/>
    <property type="project" value="TreeGrafter"/>
</dbReference>
<dbReference type="InterPro" id="IPR012386">
    <property type="entry name" value="Cyclic-nucl_3Pdiesterase"/>
</dbReference>
<dbReference type="Gene3D" id="3.40.50.720">
    <property type="entry name" value="NAD(P)-binding Rossmann-like Domain"/>
    <property type="match status" value="1"/>
</dbReference>
<dbReference type="GO" id="GO:0004113">
    <property type="term" value="F:2',3'-cyclic-nucleotide 3'-phosphodiesterase activity"/>
    <property type="evidence" value="ECO:0007669"/>
    <property type="project" value="TreeGrafter"/>
</dbReference>
<dbReference type="InterPro" id="IPR036291">
    <property type="entry name" value="NAD(P)-bd_dom_sf"/>
</dbReference>
<sequence>MPTVVPTLEQIEDYLESLEELIFSSLSAATPDMPRVSEAIQRLWEDVLRFGPQSLPSLNDIHLPGLGTFEVPPPPPPPPPPKTLWEKSADWVAEHPWRTAGIGIGIVGAGLLVGYGSIQWRNSVKARKLRATSSTERKQVIIILGGDVPSGLPLILELEKKGYIVITSVSTPEAADAIEQKCHGYVRALVLDPAEPETIPYFLRSLSSTLSRRFPITAAGDPHASPSSHPYVHSVLCLLPLSPPAASPSPLEHLPARAYASHLQATHIVPLQLLQVLLPLLRGSPARARDAISQGMGKKSIVVCLPATAARVGVPFGGAQAMSAAATLRGVEVLRRELRMAALSDASGSLKNIKVVTVDVGAVGSDALGATDEVDAQQLMQEWTPGEAAAYGPAFVNAVHVARHGVGRKPTDVSVFVQTIVDIVSNGQKSDATGFAAVLRLGLGRVRECVFGNRVVVGAGAGTYAVASYLPSIILDTLLNLPHILASLRNSVVPIPPRVLPQRPLPPVNGPAAVAAHATVPQVEKRLVEESQSSDPEPVPEQEQLSETSSDADVESNSGYGSAVGESWVSLSGRARMNYQAVSTGLSLWLVPNANQLPKLKQFMQYRSPDAENPSSFPSFDPHVTLASIPSSASMSGLLDAIPENQRAVPIRFKSLDVGEKYFTSVYVTVHTTAELEALRAHLRERLGAQTVPNIPHMSLYYIDESDRQEREKIVQELQ</sequence>
<evidence type="ECO:0000313" key="3">
    <source>
        <dbReference type="Proteomes" id="UP000250043"/>
    </source>
</evidence>
<dbReference type="OrthoDB" id="5308060at2759"/>
<dbReference type="Gene3D" id="3.90.1140.10">
    <property type="entry name" value="Cyclic phosphodiesterase"/>
    <property type="match status" value="1"/>
</dbReference>
<protein>
    <submittedName>
        <fullName evidence="2">Uncharacterized protein</fullName>
    </submittedName>
</protein>
<keyword evidence="3" id="KW-1185">Reference proteome</keyword>
<dbReference type="PANTHER" id="PTHR28141">
    <property type="entry name" value="2',3'-CYCLIC-NUCLEOTIDE 3'-PHOSPHODIESTERASE"/>
    <property type="match status" value="1"/>
</dbReference>
<evidence type="ECO:0000256" key="1">
    <source>
        <dbReference type="SAM" id="MobiDB-lite"/>
    </source>
</evidence>
<reference evidence="2 3" key="1">
    <citation type="submission" date="2016-07" db="EMBL/GenBank/DDBJ databases">
        <title>Draft genome of the white-rot fungus Obba rivulosa 3A-2.</title>
        <authorList>
            <consortium name="DOE Joint Genome Institute"/>
            <person name="Miettinen O."/>
            <person name="Riley R."/>
            <person name="Acob R."/>
            <person name="Barry K."/>
            <person name="Cullen D."/>
            <person name="De Vries R."/>
            <person name="Hainaut M."/>
            <person name="Hatakka A."/>
            <person name="Henrissat B."/>
            <person name="Hilden K."/>
            <person name="Kuo R."/>
            <person name="Labutti K."/>
            <person name="Lipzen A."/>
            <person name="Makela M.R."/>
            <person name="Sandor L."/>
            <person name="Spatafora J.W."/>
            <person name="Grigoriev I.V."/>
            <person name="Hibbett D.S."/>
        </authorList>
    </citation>
    <scope>NUCLEOTIDE SEQUENCE [LARGE SCALE GENOMIC DNA]</scope>
    <source>
        <strain evidence="2 3">3A-2</strain>
    </source>
</reference>
<dbReference type="SUPFAM" id="SSF51735">
    <property type="entry name" value="NAD(P)-binding Rossmann-fold domains"/>
    <property type="match status" value="1"/>
</dbReference>
<dbReference type="PANTHER" id="PTHR28141:SF1">
    <property type="entry name" value="2',3'-CYCLIC-NUCLEOTIDE 3'-PHOSPHODIESTERASE"/>
    <property type="match status" value="1"/>
</dbReference>
<dbReference type="SUPFAM" id="SSF55144">
    <property type="entry name" value="LigT-like"/>
    <property type="match status" value="1"/>
</dbReference>
<feature type="region of interest" description="Disordered" evidence="1">
    <location>
        <begin position="525"/>
        <end position="559"/>
    </location>
</feature>
<gene>
    <name evidence="2" type="ORF">OBBRIDRAFT_762634</name>
</gene>
<dbReference type="InterPro" id="IPR013952">
    <property type="entry name" value="DUF1776_fun"/>
</dbReference>
<name>A0A8E2DKE4_9APHY</name>
<evidence type="ECO:0000313" key="2">
    <source>
        <dbReference type="EMBL" id="OCH85708.1"/>
    </source>
</evidence>
<feature type="compositionally biased region" description="Polar residues" evidence="1">
    <location>
        <begin position="543"/>
        <end position="559"/>
    </location>
</feature>
<dbReference type="Pfam" id="PF08643">
    <property type="entry name" value="DUF1776"/>
    <property type="match status" value="1"/>
</dbReference>
<dbReference type="EMBL" id="KV722568">
    <property type="protein sequence ID" value="OCH85708.1"/>
    <property type="molecule type" value="Genomic_DNA"/>
</dbReference>
<organism evidence="2 3">
    <name type="scientific">Obba rivulosa</name>
    <dbReference type="NCBI Taxonomy" id="1052685"/>
    <lineage>
        <taxon>Eukaryota</taxon>
        <taxon>Fungi</taxon>
        <taxon>Dikarya</taxon>
        <taxon>Basidiomycota</taxon>
        <taxon>Agaricomycotina</taxon>
        <taxon>Agaricomycetes</taxon>
        <taxon>Polyporales</taxon>
        <taxon>Gelatoporiaceae</taxon>
        <taxon>Obba</taxon>
    </lineage>
</organism>